<evidence type="ECO:0000256" key="2">
    <source>
        <dbReference type="ARBA" id="ARBA00022801"/>
    </source>
</evidence>
<evidence type="ECO:0000256" key="1">
    <source>
        <dbReference type="ARBA" id="ARBA00013260"/>
    </source>
</evidence>
<gene>
    <name evidence="5" type="primary">LOC100375329</name>
</gene>
<organism evidence="4 5">
    <name type="scientific">Saccoglossus kowalevskii</name>
    <name type="common">Acorn worm</name>
    <dbReference type="NCBI Taxonomy" id="10224"/>
    <lineage>
        <taxon>Eukaryota</taxon>
        <taxon>Metazoa</taxon>
        <taxon>Hemichordata</taxon>
        <taxon>Enteropneusta</taxon>
        <taxon>Harrimaniidae</taxon>
        <taxon>Saccoglossus</taxon>
    </lineage>
</organism>
<evidence type="ECO:0000313" key="4">
    <source>
        <dbReference type="Proteomes" id="UP000694865"/>
    </source>
</evidence>
<comment type="catalytic activity">
    <reaction evidence="3">
        <text>an N-acyl-L-alpha-aminoacyl-tRNA + H2O = an N-acyl-L-amino acid + a tRNA + H(+)</text>
        <dbReference type="Rhea" id="RHEA:54448"/>
        <dbReference type="Rhea" id="RHEA-COMP:10123"/>
        <dbReference type="Rhea" id="RHEA-COMP:13883"/>
        <dbReference type="ChEBI" id="CHEBI:15377"/>
        <dbReference type="ChEBI" id="CHEBI:15378"/>
        <dbReference type="ChEBI" id="CHEBI:59874"/>
        <dbReference type="ChEBI" id="CHEBI:78442"/>
        <dbReference type="ChEBI" id="CHEBI:138191"/>
        <dbReference type="EC" id="3.1.1.29"/>
    </reaction>
</comment>
<dbReference type="EC" id="3.1.1.29" evidence="1"/>
<reference evidence="5" key="1">
    <citation type="submission" date="2025-08" db="UniProtKB">
        <authorList>
            <consortium name="RefSeq"/>
        </authorList>
    </citation>
    <scope>IDENTIFICATION</scope>
    <source>
        <tissue evidence="5">Testes</tissue>
    </source>
</reference>
<evidence type="ECO:0000313" key="5">
    <source>
        <dbReference type="RefSeq" id="XP_002737152.2"/>
    </source>
</evidence>
<dbReference type="RefSeq" id="XP_002737152.2">
    <property type="nucleotide sequence ID" value="XM_002737106.2"/>
</dbReference>
<keyword evidence="2" id="KW-0378">Hydrolase</keyword>
<sequence length="121" mass="13950">MMAASMVQYVVVRGDLIKTLKWPTGAVITQVSLPNSIVYAPFNDTCRYLEGHKHGVGDLFIILLQAKDEESIQKLAEKLQEDKIDHKLWIEQPENIPTCLAAKPYPKEEIQKYFKKFKLFK</sequence>
<dbReference type="GeneID" id="100375329"/>
<accession>A0ABM0GTQ0</accession>
<dbReference type="InterPro" id="IPR042237">
    <property type="entry name" value="PTRHD1"/>
</dbReference>
<dbReference type="Proteomes" id="UP000694865">
    <property type="component" value="Unplaced"/>
</dbReference>
<dbReference type="PANTHER" id="PTHR46194:SF1">
    <property type="entry name" value="PEPTIDYL-TRNA HYDROLASE PTRHD1-RELATED"/>
    <property type="match status" value="1"/>
</dbReference>
<dbReference type="InterPro" id="IPR002833">
    <property type="entry name" value="PTH2"/>
</dbReference>
<name>A0ABM0GTQ0_SACKO</name>
<dbReference type="PANTHER" id="PTHR46194">
    <property type="entry name" value="PEPTIDYL-TRNA HYDROLASE PTRHD1-RELATED"/>
    <property type="match status" value="1"/>
</dbReference>
<dbReference type="SUPFAM" id="SSF102462">
    <property type="entry name" value="Peptidyl-tRNA hydrolase II"/>
    <property type="match status" value="1"/>
</dbReference>
<dbReference type="Gene3D" id="3.40.1490.10">
    <property type="entry name" value="Bit1"/>
    <property type="match status" value="1"/>
</dbReference>
<evidence type="ECO:0000256" key="3">
    <source>
        <dbReference type="ARBA" id="ARBA00048707"/>
    </source>
</evidence>
<protein>
    <recommendedName>
        <fullName evidence="1">peptidyl-tRNA hydrolase</fullName>
        <ecNumber evidence="1">3.1.1.29</ecNumber>
    </recommendedName>
</protein>
<keyword evidence="4" id="KW-1185">Reference proteome</keyword>
<dbReference type="Pfam" id="PF01981">
    <property type="entry name" value="PTH2"/>
    <property type="match status" value="1"/>
</dbReference>
<dbReference type="InterPro" id="IPR023476">
    <property type="entry name" value="Pep_tRNA_hydro_II_dom_sf"/>
</dbReference>
<proteinExistence type="predicted"/>